<dbReference type="CDD" id="cd09272">
    <property type="entry name" value="RNase_HI_RT_Ty1"/>
    <property type="match status" value="1"/>
</dbReference>
<feature type="domain" description="Reverse transcriptase Ty1/copia-type" evidence="3">
    <location>
        <begin position="404"/>
        <end position="509"/>
    </location>
</feature>
<sequence>MVWLWWLLWPQLARSPPQRWHQTAEHSEAPLGVAPPQPDTTWCGCGGCTVVRPPPRWWQEIGIFLSPTAMVVASPPPTAHHGGGSGWKSHRCCCGLGGVGDGLVTGRLLPWWCMATVGGGLDRSGYEKSFWVFRKSSLEKLSSGGRLEMVVAGRQLEERRWPVSPACYTENQSLIYTHHNKTPYELMHNKKPDLTFLRVFGALCYPTNDREDLGKLQPTADIGIFVGYAPSSTGPAFTFLTPGQISSGLVPNLVPAAPYVPPTNKDLEILFQPMFDEYVEPPRIDKLVSHALAVPVPINSAGTPLSTIIDQDAPSPIHSPSYSALQSPCLHQGVTAESTLMDENPFAPDNGPFINVFALEPTSAASLSGDASSANSTHVTQTLHRLRKWSKDHPIDNVIGNPSRSWIYKFKLDEYGDVLKNKARLVANGYRQEEVIDFEESFAPVACTEAIRIFIANTASKIMTIYQMDVKTTFINSELKEEMYVCQPEGFVDPDHPKHVYRLKKALYGKPILLVQIYVDDIIFASTDPKAWISVDQTRFCGMVGSLMYLTASRPDLVFAVCMCARHKLVSWSSKKQRSTTISTIEAEYIAMSGCYAKILWMRSQLTYYGFAFNKIPMYCDNRSAISLCYNNVQHSRSKHIDIRRHFIREQVENGVVELFFVTMDYQLADIFTKALPRERFEFLLPRLGMKSMSPETLKCLQDALDITPTNDNNPFMAPPSSDTVIEYINTLGYPHTLKNVSAMSVNALYQPWRAIFSMINICLTEFVQSIQTFLLDKKNLATASRGKKKTTHLLIPSIREIFGMPIPDALLTDKIKGAPYYGEYKEHVAKYRQHLDAEHGKAAKGGATESSKDTKVTKPKAAKAMKPASDPKPKPSPNLPPQAVPEKKRKLVQETPNEPSLAKRSKGRIVRKICKPMSLLKLVDKPSAEDVPVEEPAYNKNEANLQRDLELSLKEQAERTQGPAHPVVIREPDSRRTQSLPDVQGKGKEKRRTPMPAEANGPTESPSLDAELALTDSKTESNEEVPKINSGDQDEGQDQPNPDLKPIDLKATDALPLQNPEQLYQEFTTTAYQIFTDQFFIDEQQEEELGKTKSEAKVQSMVLVPIHQDTSSVPPMTTPVIDLTTSQSGSLLLTSSTTTSTVMTTTIPPPPPQPQQSTTDPTLMKRIDKLEQHIVNLLQYNLALEESLDKHGSWLYKLENLNIPHWVSKVVDEIVTDAVDWVMQALLRARFNDLPAVDMKEILQQRMFEYKSYKAHEDHKKLYDALETLLENTTSTSSSRYIWCSRKQGSKAPSSSKSAASASQSMAWTTFDTRYESAGLFRTKELSLMDSLILDDSIPDELVYLSDDEDSRNDHLPTVDSRKGWWKPLPAEERPVTPKPTWTIPFSNVSDVKNNWATTLASTYVTPAENSLLANTGDMTNFLNYKGSNPALLITKMKAASYPDFGLELLVLEHDSPLRRKEVRSHMQILSVVKIKAYSRYGYDCLSEIILRRVDLQERMIAELLKFMFCFFVFLLLHCSMCGHPINGPYCQGCTLLREKLEEDLVTYFHNFQNTSESSDGSTNVVNAPREPLVVKQDHGVNPPHIDECCCECGEALDGIICQRCACMSCGKGAHIGYNCPPKVPILSNPEPCNQTMNNEPLQTLSSFDSTRYSNKEILVPCVSKPNFVDESSNILNPPPQPPIYSYEFCGSNAQYDHYCTPQAPFINLEPGYSQDFNFPQDIHELFRKLLDNLQNIHEELAEFINSLAWNRPAIYDDDDDDVDYTIAITPVLSTKEPDNSLSMGDEHLDTIPATKSDEVIKSSVEDLVPIPSEFKGIPDTMCDVHLVNNPTPLEAKDHFEIVINSNNDYSSSDNDSLYYENIEYVEASPHDSEFVSLEVEKIVIPEDEEIEDDNLCEKLLKVNILIAKIEALRDNPTHSSEFLTKSSSTSPKPFLEETNTFHNSLPEFENFCFHLEEISSGSTATHSDISLLEYEAFSFYDDHIELISSGNTTTQFDISLPEYDSFIFDLSNDPFPPTDRSDFTHEEFGDELAHIISSPVYECVYFGNFLDPGELISSLNSGIRENISSTTRVNIPVEDDHSPLLTYVVWIFLAYLTYPVIPPHLHSFNNEDTIFDPCITINRSYSFKPDLSHRCGTFKKFNTHRSHLNESPMEMLFSTLFPMDQ</sequence>
<dbReference type="InterPro" id="IPR013103">
    <property type="entry name" value="RVT_2"/>
</dbReference>
<protein>
    <submittedName>
        <fullName evidence="4">Retrotransposon protein, putative, unclassified</fullName>
    </submittedName>
</protein>
<dbReference type="PANTHER" id="PTHR11439:SF495">
    <property type="entry name" value="REVERSE TRANSCRIPTASE, RNA-DEPENDENT DNA POLYMERASE-RELATED"/>
    <property type="match status" value="1"/>
</dbReference>
<feature type="compositionally biased region" description="Basic and acidic residues" evidence="1">
    <location>
        <begin position="1018"/>
        <end position="1027"/>
    </location>
</feature>
<feature type="chain" id="PRO_5026864183" evidence="2">
    <location>
        <begin position="16"/>
        <end position="2167"/>
    </location>
</feature>
<gene>
    <name evidence="4" type="ORF">Tci_030994</name>
</gene>
<comment type="caution">
    <text evidence="4">The sequence shown here is derived from an EMBL/GenBank/DDBJ whole genome shotgun (WGS) entry which is preliminary data.</text>
</comment>
<organism evidence="4">
    <name type="scientific">Tanacetum cinerariifolium</name>
    <name type="common">Dalmatian daisy</name>
    <name type="synonym">Chrysanthemum cinerariifolium</name>
    <dbReference type="NCBI Taxonomy" id="118510"/>
    <lineage>
        <taxon>Eukaryota</taxon>
        <taxon>Viridiplantae</taxon>
        <taxon>Streptophyta</taxon>
        <taxon>Embryophyta</taxon>
        <taxon>Tracheophyta</taxon>
        <taxon>Spermatophyta</taxon>
        <taxon>Magnoliopsida</taxon>
        <taxon>eudicotyledons</taxon>
        <taxon>Gunneridae</taxon>
        <taxon>Pentapetalae</taxon>
        <taxon>asterids</taxon>
        <taxon>campanulids</taxon>
        <taxon>Asterales</taxon>
        <taxon>Asteraceae</taxon>
        <taxon>Asteroideae</taxon>
        <taxon>Anthemideae</taxon>
        <taxon>Anthemidinae</taxon>
        <taxon>Tanacetum</taxon>
    </lineage>
</organism>
<dbReference type="InterPro" id="IPR043502">
    <property type="entry name" value="DNA/RNA_pol_sf"/>
</dbReference>
<evidence type="ECO:0000259" key="3">
    <source>
        <dbReference type="Pfam" id="PF07727"/>
    </source>
</evidence>
<evidence type="ECO:0000256" key="2">
    <source>
        <dbReference type="SAM" id="SignalP"/>
    </source>
</evidence>
<feature type="region of interest" description="Disordered" evidence="1">
    <location>
        <begin position="928"/>
        <end position="1048"/>
    </location>
</feature>
<dbReference type="PANTHER" id="PTHR11439">
    <property type="entry name" value="GAG-POL-RELATED RETROTRANSPOSON"/>
    <property type="match status" value="1"/>
</dbReference>
<feature type="compositionally biased region" description="Basic and acidic residues" evidence="1">
    <location>
        <begin position="946"/>
        <end position="959"/>
    </location>
</feature>
<feature type="region of interest" description="Disordered" evidence="1">
    <location>
        <begin position="837"/>
        <end position="906"/>
    </location>
</feature>
<dbReference type="Pfam" id="PF07727">
    <property type="entry name" value="RVT_2"/>
    <property type="match status" value="1"/>
</dbReference>
<feature type="region of interest" description="Disordered" evidence="1">
    <location>
        <begin position="1142"/>
        <end position="1161"/>
    </location>
</feature>
<dbReference type="EMBL" id="BKCJ010004099">
    <property type="protein sequence ID" value="GEU59016.1"/>
    <property type="molecule type" value="Genomic_DNA"/>
</dbReference>
<dbReference type="SUPFAM" id="SSF56672">
    <property type="entry name" value="DNA/RNA polymerases"/>
    <property type="match status" value="1"/>
</dbReference>
<accession>A0A6L2LBB1</accession>
<feature type="signal peptide" evidence="2">
    <location>
        <begin position="1"/>
        <end position="15"/>
    </location>
</feature>
<reference evidence="4" key="1">
    <citation type="journal article" date="2019" name="Sci. Rep.">
        <title>Draft genome of Tanacetum cinerariifolium, the natural source of mosquito coil.</title>
        <authorList>
            <person name="Yamashiro T."/>
            <person name="Shiraishi A."/>
            <person name="Satake H."/>
            <person name="Nakayama K."/>
        </authorList>
    </citation>
    <scope>NUCLEOTIDE SEQUENCE</scope>
</reference>
<proteinExistence type="predicted"/>
<name>A0A6L2LBB1_TANCI</name>
<feature type="compositionally biased region" description="Pro residues" evidence="1">
    <location>
        <begin position="875"/>
        <end position="884"/>
    </location>
</feature>
<evidence type="ECO:0000313" key="4">
    <source>
        <dbReference type="EMBL" id="GEU59016.1"/>
    </source>
</evidence>
<evidence type="ECO:0000256" key="1">
    <source>
        <dbReference type="SAM" id="MobiDB-lite"/>
    </source>
</evidence>
<keyword evidence="2" id="KW-0732">Signal</keyword>